<dbReference type="InterPro" id="IPR029039">
    <property type="entry name" value="Flavoprotein-like_sf"/>
</dbReference>
<name>A0A1G1XLU5_9BACT</name>
<evidence type="ECO:0000259" key="1">
    <source>
        <dbReference type="PROSITE" id="PS50902"/>
    </source>
</evidence>
<comment type="caution">
    <text evidence="2">The sequence shown here is derived from an EMBL/GenBank/DDBJ whole genome shotgun (WGS) entry which is preliminary data.</text>
</comment>
<sequence>MKSLVIFYSRTDNTRFVAETIASILGSELIPLKDKKKRSGALGWLLSGRDAFLERLTEIESVNIALDKYDLILLGCPNWAYNVPPAIRAFLSNNDLSKKKIVLFCTQDGMGAEAVFNNLRRLAKGAEIINEKFFNKVNKNKEAVRLQIKQWLDSLNI</sequence>
<evidence type="ECO:0000313" key="3">
    <source>
        <dbReference type="Proteomes" id="UP000176498"/>
    </source>
</evidence>
<organism evidence="2 3">
    <name type="scientific">Candidatus Buchananbacteria bacterium RBG_13_36_9</name>
    <dbReference type="NCBI Taxonomy" id="1797530"/>
    <lineage>
        <taxon>Bacteria</taxon>
        <taxon>Candidatus Buchananiibacteriota</taxon>
    </lineage>
</organism>
<dbReference type="PANTHER" id="PTHR39201">
    <property type="entry name" value="EXPORTED PROTEIN-RELATED"/>
    <property type="match status" value="1"/>
</dbReference>
<reference evidence="2 3" key="1">
    <citation type="journal article" date="2016" name="Nat. Commun.">
        <title>Thousands of microbial genomes shed light on interconnected biogeochemical processes in an aquifer system.</title>
        <authorList>
            <person name="Anantharaman K."/>
            <person name="Brown C.T."/>
            <person name="Hug L.A."/>
            <person name="Sharon I."/>
            <person name="Castelle C.J."/>
            <person name="Probst A.J."/>
            <person name="Thomas B.C."/>
            <person name="Singh A."/>
            <person name="Wilkins M.J."/>
            <person name="Karaoz U."/>
            <person name="Brodie E.L."/>
            <person name="Williams K.H."/>
            <person name="Hubbard S.S."/>
            <person name="Banfield J.F."/>
        </authorList>
    </citation>
    <scope>NUCLEOTIDE SEQUENCE [LARGE SCALE GENOMIC DNA]</scope>
</reference>
<dbReference type="GO" id="GO:0010181">
    <property type="term" value="F:FMN binding"/>
    <property type="evidence" value="ECO:0007669"/>
    <property type="project" value="InterPro"/>
</dbReference>
<gene>
    <name evidence="2" type="ORF">A2Y82_01690</name>
</gene>
<dbReference type="InterPro" id="IPR008254">
    <property type="entry name" value="Flavodoxin/NO_synth"/>
</dbReference>
<dbReference type="Proteomes" id="UP000176498">
    <property type="component" value="Unassembled WGS sequence"/>
</dbReference>
<dbReference type="Gene3D" id="3.40.50.360">
    <property type="match status" value="1"/>
</dbReference>
<dbReference type="PROSITE" id="PS50902">
    <property type="entry name" value="FLAVODOXIN_LIKE"/>
    <property type="match status" value="1"/>
</dbReference>
<dbReference type="AlphaFoldDB" id="A0A1G1XLU5"/>
<accession>A0A1G1XLU5</accession>
<dbReference type="Pfam" id="PF12682">
    <property type="entry name" value="Flavodoxin_4"/>
    <property type="match status" value="1"/>
</dbReference>
<dbReference type="SUPFAM" id="SSF52218">
    <property type="entry name" value="Flavoproteins"/>
    <property type="match status" value="1"/>
</dbReference>
<feature type="domain" description="Flavodoxin-like" evidence="1">
    <location>
        <begin position="3"/>
        <end position="156"/>
    </location>
</feature>
<dbReference type="EMBL" id="MHHZ01000022">
    <property type="protein sequence ID" value="OGY41095.1"/>
    <property type="molecule type" value="Genomic_DNA"/>
</dbReference>
<dbReference type="PANTHER" id="PTHR39201:SF1">
    <property type="entry name" value="FLAVODOXIN-LIKE DOMAIN-CONTAINING PROTEIN"/>
    <property type="match status" value="1"/>
</dbReference>
<proteinExistence type="predicted"/>
<evidence type="ECO:0000313" key="2">
    <source>
        <dbReference type="EMBL" id="OGY41095.1"/>
    </source>
</evidence>
<protein>
    <recommendedName>
        <fullName evidence="1">Flavodoxin-like domain-containing protein</fullName>
    </recommendedName>
</protein>